<feature type="transmembrane region" description="Helical" evidence="1">
    <location>
        <begin position="7"/>
        <end position="28"/>
    </location>
</feature>
<dbReference type="Proteomes" id="UP000266183">
    <property type="component" value="Chromosome"/>
</dbReference>
<keyword evidence="1" id="KW-0472">Membrane</keyword>
<name>A0A385SGC3_9BACT</name>
<dbReference type="KEGG" id="chk:D4L85_04715"/>
<accession>A0A385SGC3</accession>
<sequence length="123" mass="13490">MSTADKQISAAVALVALIHAAILITALVSPGLGAIVYLNLIVSVSLLLYWVQKQIRIQQHVVELREVVALAFETAVAGCSIYALTGTPARWLWVTHVVISGVHFLAVLAFFIFMLTFRIKKLF</sequence>
<dbReference type="RefSeq" id="WP_119753229.1">
    <property type="nucleotide sequence ID" value="NZ_CP032382.1"/>
</dbReference>
<dbReference type="OrthoDB" id="1453638at2"/>
<gene>
    <name evidence="2" type="ORF">D4L85_04715</name>
</gene>
<proteinExistence type="predicted"/>
<dbReference type="AlphaFoldDB" id="A0A385SGC3"/>
<reference evidence="3" key="1">
    <citation type="submission" date="2018-09" db="EMBL/GenBank/DDBJ databases">
        <title>Chryseolinea sp. KIS68-18 isolated from soil.</title>
        <authorList>
            <person name="Weon H.-Y."/>
            <person name="Kwon S.-W."/>
            <person name="Lee S.A."/>
        </authorList>
    </citation>
    <scope>NUCLEOTIDE SEQUENCE [LARGE SCALE GENOMIC DNA]</scope>
    <source>
        <strain evidence="3">KIS68-18</strain>
    </source>
</reference>
<evidence type="ECO:0000313" key="3">
    <source>
        <dbReference type="Proteomes" id="UP000266183"/>
    </source>
</evidence>
<dbReference type="EMBL" id="CP032382">
    <property type="protein sequence ID" value="AYB29922.1"/>
    <property type="molecule type" value="Genomic_DNA"/>
</dbReference>
<protein>
    <submittedName>
        <fullName evidence="2">Uncharacterized protein</fullName>
    </submittedName>
</protein>
<evidence type="ECO:0000256" key="1">
    <source>
        <dbReference type="SAM" id="Phobius"/>
    </source>
</evidence>
<keyword evidence="1" id="KW-1133">Transmembrane helix</keyword>
<feature type="transmembrane region" description="Helical" evidence="1">
    <location>
        <begin position="91"/>
        <end position="117"/>
    </location>
</feature>
<keyword evidence="1" id="KW-0812">Transmembrane</keyword>
<evidence type="ECO:0000313" key="2">
    <source>
        <dbReference type="EMBL" id="AYB29922.1"/>
    </source>
</evidence>
<feature type="transmembrane region" description="Helical" evidence="1">
    <location>
        <begin position="64"/>
        <end position="85"/>
    </location>
</feature>
<keyword evidence="3" id="KW-1185">Reference proteome</keyword>
<feature type="transmembrane region" description="Helical" evidence="1">
    <location>
        <begin position="34"/>
        <end position="52"/>
    </location>
</feature>
<organism evidence="2 3">
    <name type="scientific">Chryseolinea soli</name>
    <dbReference type="NCBI Taxonomy" id="2321403"/>
    <lineage>
        <taxon>Bacteria</taxon>
        <taxon>Pseudomonadati</taxon>
        <taxon>Bacteroidota</taxon>
        <taxon>Cytophagia</taxon>
        <taxon>Cytophagales</taxon>
        <taxon>Fulvivirgaceae</taxon>
        <taxon>Chryseolinea</taxon>
    </lineage>
</organism>